<dbReference type="RefSeq" id="WP_177167450.1">
    <property type="nucleotide sequence ID" value="NZ_FNWU01000002.1"/>
</dbReference>
<dbReference type="STRING" id="1267564.SAMN05192561_102143"/>
<dbReference type="Pfam" id="PF00884">
    <property type="entry name" value="Sulfatase"/>
    <property type="match status" value="1"/>
</dbReference>
<organism evidence="4 5">
    <name type="scientific">Halopenitus malekzadehii</name>
    <dbReference type="NCBI Taxonomy" id="1267564"/>
    <lineage>
        <taxon>Archaea</taxon>
        <taxon>Methanobacteriati</taxon>
        <taxon>Methanobacteriota</taxon>
        <taxon>Stenosarchaea group</taxon>
        <taxon>Halobacteria</taxon>
        <taxon>Halobacteriales</taxon>
        <taxon>Haloferacaceae</taxon>
        <taxon>Halopenitus</taxon>
    </lineage>
</organism>
<comment type="similarity">
    <text evidence="1">Belongs to the sulfatase family.</text>
</comment>
<keyword evidence="5" id="KW-1185">Reference proteome</keyword>
<protein>
    <submittedName>
        <fullName evidence="4">Arylsulfatase A</fullName>
    </submittedName>
</protein>
<sequence>MVSGTKPNILFIVWDACRLDYAQEYAPNLVELGQSNVWFKNAIAPATWSLPSHASLFTGEPPHKHGVTQPSQSNIPTDLVEELSDEGYLCYGASGNGFASPLWGFDEAFDDFRSTRGPEPYVEGLDVYSNLRSQLNDGDPKSTLLTDYLRRSLSHRYPVKSLANLVSVVLNHVSREVFPPLQKVPHSVFRNEIEETYTPERNTTAITNYIERGTAADEPFFIFANYMDTHRPYAPPEDLQRKYLDESLDDLELKRLNDEIADPWEFIRRVEDGDVDDDDIEILQQLYAGEVESVDRHLGRLLDALEKNNIRDDTLVIVTSDHGENIGDEDRYGHRRFGHEASLSDDLCRVPLVISNPNLDSSSIEGLFSLADIYDVVLEVSQSNNGVNNIDASALGSPRVVCEYPALGDESFYEQHPNVDRDTAAQRVVRDSVAAYEDEWRMICESDGTRFAERDGEVTAFEEAPQSVADFSEDRLEKLGKLNRIDVDDETQEQLSNMGYL</sequence>
<dbReference type="Proteomes" id="UP000199215">
    <property type="component" value="Unassembled WGS sequence"/>
</dbReference>
<evidence type="ECO:0000313" key="5">
    <source>
        <dbReference type="Proteomes" id="UP000199215"/>
    </source>
</evidence>
<dbReference type="AlphaFoldDB" id="A0A1H6IIG6"/>
<feature type="modified residue" description="3-oxoalanine (Ser)" evidence="2">
    <location>
        <position position="49"/>
    </location>
</feature>
<dbReference type="Gene3D" id="3.40.720.10">
    <property type="entry name" value="Alkaline Phosphatase, subunit A"/>
    <property type="match status" value="1"/>
</dbReference>
<name>A0A1H6IIG6_9EURY</name>
<dbReference type="InterPro" id="IPR000917">
    <property type="entry name" value="Sulfatase_N"/>
</dbReference>
<evidence type="ECO:0000259" key="3">
    <source>
        <dbReference type="Pfam" id="PF00884"/>
    </source>
</evidence>
<dbReference type="SUPFAM" id="SSF53649">
    <property type="entry name" value="Alkaline phosphatase-like"/>
    <property type="match status" value="1"/>
</dbReference>
<reference evidence="4 5" key="1">
    <citation type="submission" date="2016-10" db="EMBL/GenBank/DDBJ databases">
        <authorList>
            <person name="de Groot N.N."/>
        </authorList>
    </citation>
    <scope>NUCLEOTIDE SEQUENCE [LARGE SCALE GENOMIC DNA]</scope>
    <source>
        <strain evidence="4 5">IBRC-M10418</strain>
    </source>
</reference>
<accession>A0A1H6IIG6</accession>
<dbReference type="EMBL" id="FNWU01000002">
    <property type="protein sequence ID" value="SEH46318.1"/>
    <property type="molecule type" value="Genomic_DNA"/>
</dbReference>
<feature type="domain" description="Sulfatase N-terminal" evidence="3">
    <location>
        <begin position="7"/>
        <end position="379"/>
    </location>
</feature>
<dbReference type="InterPro" id="IPR017850">
    <property type="entry name" value="Alkaline_phosphatase_core_sf"/>
</dbReference>
<dbReference type="OrthoDB" id="3164at2157"/>
<evidence type="ECO:0000256" key="2">
    <source>
        <dbReference type="PIRSR" id="PIRSR600917-52"/>
    </source>
</evidence>
<gene>
    <name evidence="4" type="ORF">SAMN05192561_102143</name>
</gene>
<dbReference type="CDD" id="cd16148">
    <property type="entry name" value="sulfatase_like"/>
    <property type="match status" value="1"/>
</dbReference>
<proteinExistence type="inferred from homology"/>
<comment type="PTM">
    <text evidence="2">The conversion to 3-oxoalanine (also known as C-formylglycine, FGly), of a serine or cysteine residue in prokaryotes and of a cysteine residue in eukaryotes, is critical for catalytic activity.</text>
</comment>
<evidence type="ECO:0000313" key="4">
    <source>
        <dbReference type="EMBL" id="SEH46318.1"/>
    </source>
</evidence>
<dbReference type="PANTHER" id="PTHR42693">
    <property type="entry name" value="ARYLSULFATASE FAMILY MEMBER"/>
    <property type="match status" value="1"/>
</dbReference>
<dbReference type="InterPro" id="IPR050738">
    <property type="entry name" value="Sulfatase"/>
</dbReference>
<evidence type="ECO:0000256" key="1">
    <source>
        <dbReference type="ARBA" id="ARBA00008779"/>
    </source>
</evidence>
<dbReference type="PANTHER" id="PTHR42693:SF33">
    <property type="entry name" value="ARYLSULFATASE"/>
    <property type="match status" value="1"/>
</dbReference>
<dbReference type="GO" id="GO:0004065">
    <property type="term" value="F:arylsulfatase activity"/>
    <property type="evidence" value="ECO:0007669"/>
    <property type="project" value="TreeGrafter"/>
</dbReference>